<feature type="transmembrane region" description="Helical" evidence="9">
    <location>
        <begin position="185"/>
        <end position="206"/>
    </location>
</feature>
<dbReference type="Proteomes" id="UP000743899">
    <property type="component" value="Unassembled WGS sequence"/>
</dbReference>
<gene>
    <name evidence="11" type="ORF">GW534_06110</name>
</gene>
<dbReference type="InterPro" id="IPR000883">
    <property type="entry name" value="Cyt_C_Oxase_1"/>
</dbReference>
<keyword evidence="4" id="KW-0679">Respiratory chain</keyword>
<keyword evidence="5" id="KW-0479">Metal-binding</keyword>
<feature type="transmembrane region" description="Helical" evidence="9">
    <location>
        <begin position="283"/>
        <end position="301"/>
    </location>
</feature>
<evidence type="ECO:0000259" key="10">
    <source>
        <dbReference type="PROSITE" id="PS50855"/>
    </source>
</evidence>
<feature type="transmembrane region" description="Helical" evidence="9">
    <location>
        <begin position="137"/>
        <end position="158"/>
    </location>
</feature>
<evidence type="ECO:0000256" key="6">
    <source>
        <dbReference type="ARBA" id="ARBA00022982"/>
    </source>
</evidence>
<keyword evidence="9" id="KW-0472">Membrane</keyword>
<keyword evidence="9" id="KW-0812">Transmembrane</keyword>
<keyword evidence="3" id="KW-0349">Heme</keyword>
<feature type="transmembrane region" description="Helical" evidence="9">
    <location>
        <begin position="344"/>
        <end position="364"/>
    </location>
</feature>
<dbReference type="Gene3D" id="1.20.210.10">
    <property type="entry name" value="Cytochrome c oxidase-like, subunit I domain"/>
    <property type="match status" value="1"/>
</dbReference>
<dbReference type="PANTHER" id="PTHR10422">
    <property type="entry name" value="CYTOCHROME C OXIDASE SUBUNIT 1"/>
    <property type="match status" value="1"/>
</dbReference>
<evidence type="ECO:0000256" key="3">
    <source>
        <dbReference type="ARBA" id="ARBA00022617"/>
    </source>
</evidence>
<dbReference type="PRINTS" id="PR01165">
    <property type="entry name" value="CYCOXIDASEI"/>
</dbReference>
<keyword evidence="12" id="KW-1185">Reference proteome</keyword>
<feature type="transmembrane region" description="Helical" evidence="9">
    <location>
        <begin position="448"/>
        <end position="471"/>
    </location>
</feature>
<feature type="transmembrane region" description="Helical" evidence="9">
    <location>
        <begin position="226"/>
        <end position="251"/>
    </location>
</feature>
<feature type="transmembrane region" description="Helical" evidence="9">
    <location>
        <begin position="588"/>
        <end position="605"/>
    </location>
</feature>
<keyword evidence="7" id="KW-0408">Iron</keyword>
<organism evidence="11 12">
    <name type="scientific">Pallidibacillus pasinlerensis</name>
    <dbReference type="NCBI Taxonomy" id="2703818"/>
    <lineage>
        <taxon>Bacteria</taxon>
        <taxon>Bacillati</taxon>
        <taxon>Bacillota</taxon>
        <taxon>Bacilli</taxon>
        <taxon>Bacillales</taxon>
        <taxon>Bacillaceae</taxon>
        <taxon>Pallidibacillus</taxon>
    </lineage>
</organism>
<protein>
    <submittedName>
        <fullName evidence="11">Cytochrome ubiquinol oxidase subunit I</fullName>
    </submittedName>
</protein>
<feature type="transmembrane region" description="Helical" evidence="9">
    <location>
        <begin position="313"/>
        <end position="332"/>
    </location>
</feature>
<feature type="domain" description="Cytochrome oxidase subunit I profile" evidence="10">
    <location>
        <begin position="36"/>
        <end position="555"/>
    </location>
</feature>
<dbReference type="RefSeq" id="WP_161920178.1">
    <property type="nucleotide sequence ID" value="NZ_JAACYS010000019.1"/>
</dbReference>
<dbReference type="InterPro" id="IPR023616">
    <property type="entry name" value="Cyt_c_oxase-like_su1_dom"/>
</dbReference>
<keyword evidence="6" id="KW-0249">Electron transport</keyword>
<comment type="similarity">
    <text evidence="1">Belongs to the heme-copper respiratory oxidase family.</text>
</comment>
<feature type="transmembrane region" description="Helical" evidence="9">
    <location>
        <begin position="15"/>
        <end position="37"/>
    </location>
</feature>
<proteinExistence type="inferred from homology"/>
<evidence type="ECO:0000256" key="5">
    <source>
        <dbReference type="ARBA" id="ARBA00022723"/>
    </source>
</evidence>
<evidence type="ECO:0000313" key="11">
    <source>
        <dbReference type="EMBL" id="NCU17346.1"/>
    </source>
</evidence>
<sequence>MDIKWDQILIIEEPIMFWTFIGLIVSSIGLVAGLTYFKKWGWLWREWLTSTDAKKVGIMYIVLAIVMLVRGGIDALMMKYQTAVPENTFLSSQHFNEVFSAHGTIMIFFMAMPILFGIMNLVVPLQIGARDVAFPKLNLLGFWITTAAAVLYNIAFLVGGSPDAGWTSYFPLAGKEFTPGIGNNYYYVALQISGFGSMIIAINFMVTILKMRAPGMGLFKMPMFTWTTLITCLIMIIAFPIFTIALLAGMLDRVFGSHFFTVADGGLDMMWANLFWLWAHPEVYIVVLPAFGIISEVVATFSKKRLYGYHSMVWAVIVISVFSLLVWVHHFYTMGVGPTVNSVFSITTLAIAVPTGIKLFNWLFTMRKGRIAFEQPMLWALGFIPTFLIGGVTGVMLGMASADFQYHNTLFLVAHFHYTLVGGVVYAVFAAIYYWWPKFFGFKLNHKLGNWHFWLFNVGFNLSFFPLFFLGLDGAARRMYTYSAETGFGPLYMLSFIGTLLIAAGVVFFVINMVYSSLKEKRITDRDVWGTGRTLEWLVPTPVPAYNFAVIPKVEALDEVWHRKETGKALAFDEKEIKDIHMPSHSGLPFYMFVAFFISGFLFVWEFQALAIASLALPFLGMAINSFTSYDEGYYIPAKEVIETERKGGGEQQWKAK</sequence>
<dbReference type="Pfam" id="PF00115">
    <property type="entry name" value="COX1"/>
    <property type="match status" value="1"/>
</dbReference>
<keyword evidence="9" id="KW-1133">Transmembrane helix</keyword>
<feature type="transmembrane region" description="Helical" evidence="9">
    <location>
        <begin position="98"/>
        <end position="125"/>
    </location>
</feature>
<feature type="transmembrane region" description="Helical" evidence="9">
    <location>
        <begin position="376"/>
        <end position="396"/>
    </location>
</feature>
<evidence type="ECO:0000256" key="9">
    <source>
        <dbReference type="SAM" id="Phobius"/>
    </source>
</evidence>
<dbReference type="PROSITE" id="PS50855">
    <property type="entry name" value="COX1"/>
    <property type="match status" value="1"/>
</dbReference>
<evidence type="ECO:0000256" key="4">
    <source>
        <dbReference type="ARBA" id="ARBA00022660"/>
    </source>
</evidence>
<dbReference type="PANTHER" id="PTHR10422:SF35">
    <property type="entry name" value="CYTOCHROME BO(3) UBIQUINOL OXIDASE SUBUNIT 1"/>
    <property type="match status" value="1"/>
</dbReference>
<evidence type="ECO:0000313" key="12">
    <source>
        <dbReference type="Proteomes" id="UP000743899"/>
    </source>
</evidence>
<feature type="transmembrane region" description="Helical" evidence="9">
    <location>
        <begin position="416"/>
        <end position="436"/>
    </location>
</feature>
<dbReference type="CDD" id="cd01662">
    <property type="entry name" value="Ubiquinol_Oxidase_I"/>
    <property type="match status" value="1"/>
</dbReference>
<keyword evidence="2" id="KW-0813">Transport</keyword>
<feature type="transmembrane region" description="Helical" evidence="9">
    <location>
        <begin position="491"/>
        <end position="515"/>
    </location>
</feature>
<keyword evidence="8" id="KW-0186">Copper</keyword>
<feature type="transmembrane region" description="Helical" evidence="9">
    <location>
        <begin position="58"/>
        <end position="78"/>
    </location>
</feature>
<accession>A0ABX0A4B3</accession>
<name>A0ABX0A4B3_9BACI</name>
<dbReference type="EMBL" id="JAACYS010000019">
    <property type="protein sequence ID" value="NCU17346.1"/>
    <property type="molecule type" value="Genomic_DNA"/>
</dbReference>
<dbReference type="SUPFAM" id="SSF81442">
    <property type="entry name" value="Cytochrome c oxidase subunit I-like"/>
    <property type="match status" value="1"/>
</dbReference>
<evidence type="ECO:0000256" key="8">
    <source>
        <dbReference type="ARBA" id="ARBA00023008"/>
    </source>
</evidence>
<comment type="caution">
    <text evidence="11">The sequence shown here is derived from an EMBL/GenBank/DDBJ whole genome shotgun (WGS) entry which is preliminary data.</text>
</comment>
<evidence type="ECO:0000256" key="1">
    <source>
        <dbReference type="ARBA" id="ARBA00009578"/>
    </source>
</evidence>
<evidence type="ECO:0000256" key="7">
    <source>
        <dbReference type="ARBA" id="ARBA00023004"/>
    </source>
</evidence>
<reference evidence="11 12" key="1">
    <citation type="submission" date="2020-01" db="EMBL/GenBank/DDBJ databases">
        <title>A novel Bacillus sp. from Pasinler.</title>
        <authorList>
            <person name="Adiguzel A."/>
            <person name="Ay H."/>
            <person name="Baltaci M.O."/>
        </authorList>
    </citation>
    <scope>NUCLEOTIDE SEQUENCE [LARGE SCALE GENOMIC DNA]</scope>
    <source>
        <strain evidence="11 12">P1</strain>
    </source>
</reference>
<evidence type="ECO:0000256" key="2">
    <source>
        <dbReference type="ARBA" id="ARBA00022448"/>
    </source>
</evidence>
<dbReference type="InterPro" id="IPR036927">
    <property type="entry name" value="Cyt_c_oxase-like_su1_sf"/>
</dbReference>